<dbReference type="Proteomes" id="UP000177579">
    <property type="component" value="Unassembled WGS sequence"/>
</dbReference>
<protein>
    <recommendedName>
        <fullName evidence="2">YdbS-like PH domain-containing protein</fullName>
    </recommendedName>
</protein>
<keyword evidence="1" id="KW-0812">Transmembrane</keyword>
<feature type="domain" description="YdbS-like PH" evidence="2">
    <location>
        <begin position="58"/>
        <end position="132"/>
    </location>
</feature>
<dbReference type="EMBL" id="MFGO01000021">
    <property type="protein sequence ID" value="OGF40743.1"/>
    <property type="molecule type" value="Genomic_DNA"/>
</dbReference>
<reference evidence="3 4" key="1">
    <citation type="journal article" date="2016" name="Nat. Commun.">
        <title>Thousands of microbial genomes shed light on interconnected biogeochemical processes in an aquifer system.</title>
        <authorList>
            <person name="Anantharaman K."/>
            <person name="Brown C.T."/>
            <person name="Hug L.A."/>
            <person name="Sharon I."/>
            <person name="Castelle C.J."/>
            <person name="Probst A.J."/>
            <person name="Thomas B.C."/>
            <person name="Singh A."/>
            <person name="Wilkins M.J."/>
            <person name="Karaoz U."/>
            <person name="Brodie E.L."/>
            <person name="Williams K.H."/>
            <person name="Hubbard S.S."/>
            <person name="Banfield J.F."/>
        </authorList>
    </citation>
    <scope>NUCLEOTIDE SEQUENCE [LARGE SCALE GENOMIC DNA]</scope>
</reference>
<gene>
    <name evidence="3" type="ORF">A2531_06915</name>
</gene>
<keyword evidence="1" id="KW-1133">Transmembrane helix</keyword>
<sequence length="152" mass="17917">MLMAVLPFAFFYLMITTNLGLLESEIIYPIIVLSTSAYYLFTWLFFFFSFIDYYLDVWIITDKRIIDIQQRGFFSRIISELKIFRIQDVTSEIQGAIPTLLKYGEVFIQTAGTDQRFKFHEVPDPNGIRDIIIKLIQKNRKEQSQETGLDTF</sequence>
<accession>A0A1F5TP66</accession>
<organism evidence="3 4">
    <name type="scientific">Candidatus Falkowbacteria bacterium RIFOXYD2_FULL_34_120</name>
    <dbReference type="NCBI Taxonomy" id="1798007"/>
    <lineage>
        <taxon>Bacteria</taxon>
        <taxon>Candidatus Falkowiibacteriota</taxon>
    </lineage>
</organism>
<name>A0A1F5TP66_9BACT</name>
<feature type="transmembrane region" description="Helical" evidence="1">
    <location>
        <begin position="36"/>
        <end position="55"/>
    </location>
</feature>
<dbReference type="AlphaFoldDB" id="A0A1F5TP66"/>
<dbReference type="InterPro" id="IPR005182">
    <property type="entry name" value="YdbS-like_PH"/>
</dbReference>
<keyword evidence="1" id="KW-0472">Membrane</keyword>
<dbReference type="PANTHER" id="PTHR37938">
    <property type="entry name" value="BLL0215 PROTEIN"/>
    <property type="match status" value="1"/>
</dbReference>
<evidence type="ECO:0000256" key="1">
    <source>
        <dbReference type="SAM" id="Phobius"/>
    </source>
</evidence>
<proteinExistence type="predicted"/>
<evidence type="ECO:0000313" key="4">
    <source>
        <dbReference type="Proteomes" id="UP000177579"/>
    </source>
</evidence>
<dbReference type="PANTHER" id="PTHR37938:SF1">
    <property type="entry name" value="BLL0215 PROTEIN"/>
    <property type="match status" value="1"/>
</dbReference>
<comment type="caution">
    <text evidence="3">The sequence shown here is derived from an EMBL/GenBank/DDBJ whole genome shotgun (WGS) entry which is preliminary data.</text>
</comment>
<dbReference type="Pfam" id="PF03703">
    <property type="entry name" value="bPH_2"/>
    <property type="match status" value="1"/>
</dbReference>
<evidence type="ECO:0000313" key="3">
    <source>
        <dbReference type="EMBL" id="OGF40743.1"/>
    </source>
</evidence>
<evidence type="ECO:0000259" key="2">
    <source>
        <dbReference type="Pfam" id="PF03703"/>
    </source>
</evidence>